<comment type="subcellular location">
    <subcellularLocation>
        <location evidence="1">Membrane</location>
        <topology evidence="1">Single-pass type I membrane protein</topology>
    </subcellularLocation>
</comment>
<evidence type="ECO:0000256" key="4">
    <source>
        <dbReference type="ARBA" id="ARBA00023157"/>
    </source>
</evidence>
<evidence type="ECO:0000313" key="9">
    <source>
        <dbReference type="Proteomes" id="UP000596660"/>
    </source>
</evidence>
<keyword evidence="9" id="KW-1185">Reference proteome</keyword>
<feature type="chain" id="PRO_5030779712" description="Wall-associated receptor kinase domain-containing protein" evidence="6">
    <location>
        <begin position="19"/>
        <end position="215"/>
    </location>
</feature>
<evidence type="ECO:0000256" key="2">
    <source>
        <dbReference type="ARBA" id="ARBA00022527"/>
    </source>
</evidence>
<keyword evidence="2" id="KW-0723">Serine/threonine-protein kinase</keyword>
<reference evidence="8" key="1">
    <citation type="journal article" date="2017" name="Nature">
        <title>The genome of Chenopodium quinoa.</title>
        <authorList>
            <person name="Jarvis D.E."/>
            <person name="Ho Y.S."/>
            <person name="Lightfoot D.J."/>
            <person name="Schmoeckel S.M."/>
            <person name="Li B."/>
            <person name="Borm T.J.A."/>
            <person name="Ohyanagi H."/>
            <person name="Mineta K."/>
            <person name="Michell C.T."/>
            <person name="Saber N."/>
            <person name="Kharbatia N.M."/>
            <person name="Rupper R.R."/>
            <person name="Sharp A.R."/>
            <person name="Dally N."/>
            <person name="Boughton B.A."/>
            <person name="Woo Y.H."/>
            <person name="Gao G."/>
            <person name="Schijlen E.G.W.M."/>
            <person name="Guo X."/>
            <person name="Momin A.A."/>
            <person name="Negrao S."/>
            <person name="Al-Babili S."/>
            <person name="Gehring C."/>
            <person name="Roessner U."/>
            <person name="Jung C."/>
            <person name="Murphy K."/>
            <person name="Arold S.T."/>
            <person name="Gojobori T."/>
            <person name="van der Linden C.G."/>
            <person name="van Loo E.N."/>
            <person name="Jellen E.N."/>
            <person name="Maughan P.J."/>
            <person name="Tester M."/>
        </authorList>
    </citation>
    <scope>NUCLEOTIDE SEQUENCE [LARGE SCALE GENOMIC DNA]</scope>
    <source>
        <strain evidence="8">cv. PI 614886</strain>
    </source>
</reference>
<keyword evidence="5" id="KW-0325">Glycoprotein</keyword>
<dbReference type="PANTHER" id="PTHR33491">
    <property type="entry name" value="OSJNBA0016N04.9 PROTEIN"/>
    <property type="match status" value="1"/>
</dbReference>
<evidence type="ECO:0000259" key="7">
    <source>
        <dbReference type="Pfam" id="PF08488"/>
    </source>
</evidence>
<dbReference type="OMA" id="LERYACM"/>
<keyword evidence="4" id="KW-1015">Disulfide bond</keyword>
<feature type="signal peptide" evidence="6">
    <location>
        <begin position="1"/>
        <end position="18"/>
    </location>
</feature>
<dbReference type="GO" id="GO:0016020">
    <property type="term" value="C:membrane"/>
    <property type="evidence" value="ECO:0007669"/>
    <property type="project" value="UniProtKB-SubCell"/>
</dbReference>
<keyword evidence="3" id="KW-0808">Transferase</keyword>
<dbReference type="AlphaFoldDB" id="A0A803MJA7"/>
<protein>
    <recommendedName>
        <fullName evidence="7">Wall-associated receptor kinase domain-containing protein</fullName>
    </recommendedName>
</protein>
<feature type="domain" description="Wall-associated receptor kinase" evidence="7">
    <location>
        <begin position="86"/>
        <end position="166"/>
    </location>
</feature>
<evidence type="ECO:0000313" key="8">
    <source>
        <dbReference type="EnsemblPlants" id="AUR62030353-RA:cds"/>
    </source>
</evidence>
<evidence type="ECO:0000256" key="3">
    <source>
        <dbReference type="ARBA" id="ARBA00022679"/>
    </source>
</evidence>
<dbReference type="EnsemblPlants" id="AUR62030353-RA">
    <property type="protein sequence ID" value="AUR62030353-RA:cds"/>
    <property type="gene ID" value="AUR62030353"/>
</dbReference>
<dbReference type="Proteomes" id="UP000596660">
    <property type="component" value="Unplaced"/>
</dbReference>
<keyword evidence="2" id="KW-0418">Kinase</keyword>
<proteinExistence type="predicted"/>
<accession>A0A803MJA7</accession>
<sequence length="215" mass="23468">MMLWLLLFAFATVECGLGAENRSGFGYGGCGTLVKVGVKLGRLSGGLEVVRLVLMAQGRFKGDRGGKKYETGCMTKCVELEDVIDDECSGVGCCQASIPGGVNKFVVELESYNNHSSVYTFNPCSVAFPVAKDAFTFNRRNLSQPMEYYRNLQLPVVFSWTIGQNNCSAAKKDGSCLCKENTVCYDPVHENGYRCNCIDGYSGNPYLPHGCTGRH</sequence>
<dbReference type="GO" id="GO:0004674">
    <property type="term" value="F:protein serine/threonine kinase activity"/>
    <property type="evidence" value="ECO:0007669"/>
    <property type="project" value="UniProtKB-KW"/>
</dbReference>
<name>A0A803MJA7_CHEQI</name>
<dbReference type="Gramene" id="AUR62030353-RA">
    <property type="protein sequence ID" value="AUR62030353-RA:cds"/>
    <property type="gene ID" value="AUR62030353"/>
</dbReference>
<evidence type="ECO:0000256" key="1">
    <source>
        <dbReference type="ARBA" id="ARBA00004479"/>
    </source>
</evidence>
<reference evidence="8" key="2">
    <citation type="submission" date="2021-03" db="UniProtKB">
        <authorList>
            <consortium name="EnsemblPlants"/>
        </authorList>
    </citation>
    <scope>IDENTIFICATION</scope>
</reference>
<keyword evidence="6" id="KW-0732">Signal</keyword>
<organism evidence="8 9">
    <name type="scientific">Chenopodium quinoa</name>
    <name type="common">Quinoa</name>
    <dbReference type="NCBI Taxonomy" id="63459"/>
    <lineage>
        <taxon>Eukaryota</taxon>
        <taxon>Viridiplantae</taxon>
        <taxon>Streptophyta</taxon>
        <taxon>Embryophyta</taxon>
        <taxon>Tracheophyta</taxon>
        <taxon>Spermatophyta</taxon>
        <taxon>Magnoliopsida</taxon>
        <taxon>eudicotyledons</taxon>
        <taxon>Gunneridae</taxon>
        <taxon>Pentapetalae</taxon>
        <taxon>Caryophyllales</taxon>
        <taxon>Chenopodiaceae</taxon>
        <taxon>Chenopodioideae</taxon>
        <taxon>Atripliceae</taxon>
        <taxon>Chenopodium</taxon>
    </lineage>
</organism>
<dbReference type="InterPro" id="IPR013695">
    <property type="entry name" value="WAK"/>
</dbReference>
<evidence type="ECO:0000256" key="6">
    <source>
        <dbReference type="SAM" id="SignalP"/>
    </source>
</evidence>
<dbReference type="Pfam" id="PF08488">
    <property type="entry name" value="WAK"/>
    <property type="match status" value="1"/>
</dbReference>
<evidence type="ECO:0000256" key="5">
    <source>
        <dbReference type="ARBA" id="ARBA00023180"/>
    </source>
</evidence>